<evidence type="ECO:0000256" key="4">
    <source>
        <dbReference type="ARBA" id="ARBA00022840"/>
    </source>
</evidence>
<keyword evidence="4" id="KW-0067">ATP-binding</keyword>
<dbReference type="SUPFAM" id="SSF52540">
    <property type="entry name" value="P-loop containing nucleoside triphosphate hydrolases"/>
    <property type="match status" value="1"/>
</dbReference>
<keyword evidence="9" id="KW-1185">Reference proteome</keyword>
<evidence type="ECO:0000313" key="9">
    <source>
        <dbReference type="Proteomes" id="UP001054252"/>
    </source>
</evidence>
<reference evidence="8 9" key="1">
    <citation type="journal article" date="2021" name="Commun. Biol.">
        <title>The genome of Shorea leprosula (Dipterocarpaceae) highlights the ecological relevance of drought in aseasonal tropical rainforests.</title>
        <authorList>
            <person name="Ng K.K.S."/>
            <person name="Kobayashi M.J."/>
            <person name="Fawcett J.A."/>
            <person name="Hatakeyama M."/>
            <person name="Paape T."/>
            <person name="Ng C.H."/>
            <person name="Ang C.C."/>
            <person name="Tnah L.H."/>
            <person name="Lee C.T."/>
            <person name="Nishiyama T."/>
            <person name="Sese J."/>
            <person name="O'Brien M.J."/>
            <person name="Copetti D."/>
            <person name="Mohd Noor M.I."/>
            <person name="Ong R.C."/>
            <person name="Putra M."/>
            <person name="Sireger I.Z."/>
            <person name="Indrioko S."/>
            <person name="Kosugi Y."/>
            <person name="Izuno A."/>
            <person name="Isagi Y."/>
            <person name="Lee S.L."/>
            <person name="Shimizu K.K."/>
        </authorList>
    </citation>
    <scope>NUCLEOTIDE SEQUENCE [LARGE SCALE GENOMIC DNA]</scope>
    <source>
        <strain evidence="8">214</strain>
    </source>
</reference>
<dbReference type="Proteomes" id="UP001054252">
    <property type="component" value="Unassembled WGS sequence"/>
</dbReference>
<evidence type="ECO:0008006" key="10">
    <source>
        <dbReference type="Google" id="ProtNLM"/>
    </source>
</evidence>
<dbReference type="InterPro" id="IPR032675">
    <property type="entry name" value="LRR_dom_sf"/>
</dbReference>
<dbReference type="Gene3D" id="3.80.10.10">
    <property type="entry name" value="Ribonuclease Inhibitor"/>
    <property type="match status" value="2"/>
</dbReference>
<dbReference type="PRINTS" id="PR00364">
    <property type="entry name" value="DISEASERSIST"/>
</dbReference>
<dbReference type="EMBL" id="BPVZ01000070">
    <property type="protein sequence ID" value="GKV25700.1"/>
    <property type="molecule type" value="Genomic_DNA"/>
</dbReference>
<dbReference type="GO" id="GO:0043531">
    <property type="term" value="F:ADP binding"/>
    <property type="evidence" value="ECO:0007669"/>
    <property type="project" value="InterPro"/>
</dbReference>
<keyword evidence="3" id="KW-0611">Plant defense</keyword>
<evidence type="ECO:0000256" key="3">
    <source>
        <dbReference type="ARBA" id="ARBA00022821"/>
    </source>
</evidence>
<dbReference type="InterPro" id="IPR042197">
    <property type="entry name" value="Apaf_helical"/>
</dbReference>
<protein>
    <recommendedName>
        <fullName evidence="10">AAA+ ATPase domain-containing protein</fullName>
    </recommendedName>
</protein>
<feature type="coiled-coil region" evidence="5">
    <location>
        <begin position="4"/>
        <end position="34"/>
    </location>
</feature>
<dbReference type="PANTHER" id="PTHR33463:SF198">
    <property type="entry name" value="RPP4C3"/>
    <property type="match status" value="1"/>
</dbReference>
<sequence>MFAHKDQSNVIKMLRKQIADLEDEKESVKRYTEDCYGDGTEPLQNWLENTSNFIQIAHKLVDDIGKHGKNKCPIGLCLNPKSSYQLGKKADQICKDIAAHVQKARGFPDIPLSHRQQKVAADRFEDFESRSGILKDIMEALRDPCINKIGVYGQPGTGKTMLVREVKRRFEQERLFDAVIMATVGRNPDLPRIQDEIARVSNEQTGLIEKKVLVILDDLWEPVLSLELLGINGKEGNNVVSYKLLLTSRARDVVSLPSETQFEIDILRWEEAWNLFKKIADDPGKSRGLPFYAEEITKKCKELPIAVATLANALRRRNLIEWKTTLRQLQSLPKDQPNSSQIPQSLRSAIELHYSSLKSNELQQIFLLGSLLGQNATIQNLLKYGMGLGLFPGVKSIEEARVQLLNLVTKLRDSSLLLDSGSSLCFDVHDLVRDFATSTVSKKYGVLALTEDAPINRSHMEAMESIKWIYLSNGNTSLLPDELRCPKLTFFHFSNEGPYRASPPNLFTDKEGLKVLSLSKMNFLSIPSLIPPPKNLYTLCLDQVKLGDANIDKVMGELENLQVLSLAGSDIKELPKQIGQLTNLKLLDLSDCTELKVIPPGVLSNLSGLEELYMRNSFVQWAEGIEEQENQNASLADLQPLTLLTSIELHVICNIQKIPEGLFSENLARFKVFLGDNDCFQELKYLFVQDALEIQHIISVKPACPVLEVLVLRNLENMEKICHGPLEAASFRKLRLITIECCNKLKNLFSASIARQLQQLQEIRVKHCSDMEEIIDDKEQESGNNAEELEGHIVELISLRSLKLQRLPKLISFNSSCRDMTFFNEKVVFSNLEELQLFSIMVDNTICRFVEA</sequence>
<comment type="similarity">
    <text evidence="1">Belongs to the disease resistance NB-LRR family.</text>
</comment>
<proteinExistence type="inferred from homology"/>
<dbReference type="InterPro" id="IPR057135">
    <property type="entry name" value="At4g27190-like_LRR"/>
</dbReference>
<evidence type="ECO:0000256" key="5">
    <source>
        <dbReference type="SAM" id="Coils"/>
    </source>
</evidence>
<dbReference type="Pfam" id="PF23247">
    <property type="entry name" value="LRR_RPS2"/>
    <property type="match status" value="1"/>
</dbReference>
<evidence type="ECO:0000259" key="7">
    <source>
        <dbReference type="Pfam" id="PF23247"/>
    </source>
</evidence>
<dbReference type="GO" id="GO:0005524">
    <property type="term" value="F:ATP binding"/>
    <property type="evidence" value="ECO:0007669"/>
    <property type="project" value="UniProtKB-KW"/>
</dbReference>
<dbReference type="Pfam" id="PF00931">
    <property type="entry name" value="NB-ARC"/>
    <property type="match status" value="1"/>
</dbReference>
<dbReference type="InterPro" id="IPR001611">
    <property type="entry name" value="Leu-rich_rpt"/>
</dbReference>
<keyword evidence="5" id="KW-0175">Coiled coil</keyword>
<dbReference type="SUPFAM" id="SSF52058">
    <property type="entry name" value="L domain-like"/>
    <property type="match status" value="1"/>
</dbReference>
<organism evidence="8 9">
    <name type="scientific">Rubroshorea leprosula</name>
    <dbReference type="NCBI Taxonomy" id="152421"/>
    <lineage>
        <taxon>Eukaryota</taxon>
        <taxon>Viridiplantae</taxon>
        <taxon>Streptophyta</taxon>
        <taxon>Embryophyta</taxon>
        <taxon>Tracheophyta</taxon>
        <taxon>Spermatophyta</taxon>
        <taxon>Magnoliopsida</taxon>
        <taxon>eudicotyledons</taxon>
        <taxon>Gunneridae</taxon>
        <taxon>Pentapetalae</taxon>
        <taxon>rosids</taxon>
        <taxon>malvids</taxon>
        <taxon>Malvales</taxon>
        <taxon>Dipterocarpaceae</taxon>
        <taxon>Rubroshorea</taxon>
    </lineage>
</organism>
<feature type="domain" description="Disease resistance protein At4g27190-like leucine-rich repeats" evidence="7">
    <location>
        <begin position="710"/>
        <end position="810"/>
    </location>
</feature>
<evidence type="ECO:0000259" key="6">
    <source>
        <dbReference type="Pfam" id="PF00931"/>
    </source>
</evidence>
<dbReference type="AlphaFoldDB" id="A0AAV5KMF7"/>
<gene>
    <name evidence="8" type="ORF">SLEP1_g35095</name>
</gene>
<evidence type="ECO:0000256" key="2">
    <source>
        <dbReference type="ARBA" id="ARBA00022741"/>
    </source>
</evidence>
<dbReference type="InterPro" id="IPR002182">
    <property type="entry name" value="NB-ARC"/>
</dbReference>
<keyword evidence="2" id="KW-0547">Nucleotide-binding</keyword>
<dbReference type="PANTHER" id="PTHR33463">
    <property type="entry name" value="NB-ARC DOMAIN-CONTAINING PROTEIN-RELATED"/>
    <property type="match status" value="1"/>
</dbReference>
<feature type="domain" description="NB-ARC" evidence="6">
    <location>
        <begin position="137"/>
        <end position="280"/>
    </location>
</feature>
<name>A0AAV5KMF7_9ROSI</name>
<dbReference type="GO" id="GO:0006952">
    <property type="term" value="P:defense response"/>
    <property type="evidence" value="ECO:0007669"/>
    <property type="project" value="UniProtKB-KW"/>
</dbReference>
<evidence type="ECO:0000313" key="8">
    <source>
        <dbReference type="EMBL" id="GKV25700.1"/>
    </source>
</evidence>
<comment type="caution">
    <text evidence="8">The sequence shown here is derived from an EMBL/GenBank/DDBJ whole genome shotgun (WGS) entry which is preliminary data.</text>
</comment>
<dbReference type="InterPro" id="IPR050905">
    <property type="entry name" value="Plant_NBS-LRR"/>
</dbReference>
<evidence type="ECO:0000256" key="1">
    <source>
        <dbReference type="ARBA" id="ARBA00008894"/>
    </source>
</evidence>
<dbReference type="Gene3D" id="1.10.8.430">
    <property type="entry name" value="Helical domain of apoptotic protease-activating factors"/>
    <property type="match status" value="1"/>
</dbReference>
<dbReference type="Gene3D" id="3.40.50.300">
    <property type="entry name" value="P-loop containing nucleotide triphosphate hydrolases"/>
    <property type="match status" value="1"/>
</dbReference>
<dbReference type="Pfam" id="PF13855">
    <property type="entry name" value="LRR_8"/>
    <property type="match status" value="1"/>
</dbReference>
<accession>A0AAV5KMF7</accession>
<dbReference type="InterPro" id="IPR027417">
    <property type="entry name" value="P-loop_NTPase"/>
</dbReference>